<proteinExistence type="predicted"/>
<protein>
    <recommendedName>
        <fullName evidence="1">DUF4178 domain-containing protein</fullName>
    </recommendedName>
</protein>
<gene>
    <name evidence="2" type="ORF">DSM101010T_04040</name>
</gene>
<evidence type="ECO:0000313" key="3">
    <source>
        <dbReference type="Proteomes" id="UP000503840"/>
    </source>
</evidence>
<dbReference type="AlphaFoldDB" id="A0A7J0BEB4"/>
<accession>A0A7J0BEB4</accession>
<sequence>MGLFDFFKDKAKRDEQLDSITNLTLDAMRPGFLVDYDLKTWEVKAANKYIWGEALSLEWQLVSASDTLYLECATDDETEWCISRPISFRSLGDAVRKTILETGDAPEEIAWQGKTYYLEETAGGHYFANGQVAMKDEGDPLLLWDYETEDGEEYLTIEQWGENDFEAYAGGPAHEYQFSNILPPAR</sequence>
<dbReference type="InterPro" id="IPR025235">
    <property type="entry name" value="DUF4178"/>
</dbReference>
<dbReference type="Proteomes" id="UP000503840">
    <property type="component" value="Unassembled WGS sequence"/>
</dbReference>
<dbReference type="Pfam" id="PF13785">
    <property type="entry name" value="DUF4178"/>
    <property type="match status" value="1"/>
</dbReference>
<organism evidence="2 3">
    <name type="scientific">Desulfovibrio subterraneus</name>
    <dbReference type="NCBI Taxonomy" id="2718620"/>
    <lineage>
        <taxon>Bacteria</taxon>
        <taxon>Pseudomonadati</taxon>
        <taxon>Thermodesulfobacteriota</taxon>
        <taxon>Desulfovibrionia</taxon>
        <taxon>Desulfovibrionales</taxon>
        <taxon>Desulfovibrionaceae</taxon>
        <taxon>Desulfovibrio</taxon>
    </lineage>
</organism>
<evidence type="ECO:0000259" key="1">
    <source>
        <dbReference type="Pfam" id="PF13785"/>
    </source>
</evidence>
<feature type="domain" description="DUF4178" evidence="1">
    <location>
        <begin position="29"/>
        <end position="171"/>
    </location>
</feature>
<keyword evidence="3" id="KW-1185">Reference proteome</keyword>
<dbReference type="EMBL" id="BLVO01000004">
    <property type="protein sequence ID" value="GFM32039.1"/>
    <property type="molecule type" value="Genomic_DNA"/>
</dbReference>
<evidence type="ECO:0000313" key="2">
    <source>
        <dbReference type="EMBL" id="GFM32039.1"/>
    </source>
</evidence>
<reference evidence="2 3" key="1">
    <citation type="submission" date="2020-05" db="EMBL/GenBank/DDBJ databases">
        <title>Draft genome sequence of Desulfovibrio sp. strain HN2T.</title>
        <authorList>
            <person name="Ueno A."/>
            <person name="Tamazawa S."/>
            <person name="Tamamura S."/>
            <person name="Murakami T."/>
            <person name="Kiyama T."/>
            <person name="Inomata H."/>
            <person name="Amano Y."/>
            <person name="Miyakawa K."/>
            <person name="Tamaki H."/>
            <person name="Naganuma T."/>
            <person name="Kaneko K."/>
        </authorList>
    </citation>
    <scope>NUCLEOTIDE SEQUENCE [LARGE SCALE GENOMIC DNA]</scope>
    <source>
        <strain evidence="2 3">HN2</strain>
    </source>
</reference>
<dbReference type="RefSeq" id="WP_174403715.1">
    <property type="nucleotide sequence ID" value="NZ_BLVO01000004.1"/>
</dbReference>
<name>A0A7J0BEB4_9BACT</name>
<comment type="caution">
    <text evidence="2">The sequence shown here is derived from an EMBL/GenBank/DDBJ whole genome shotgun (WGS) entry which is preliminary data.</text>
</comment>